<comment type="similarity">
    <text evidence="1">Belongs to the short-chain dehydrogenases/reductases (SDR) family.</text>
</comment>
<evidence type="ECO:0000313" key="11">
    <source>
        <dbReference type="EMBL" id="HJF64881.1"/>
    </source>
</evidence>
<protein>
    <recommendedName>
        <fullName evidence="9">3beta-hydroxycholanate 3-dehydrogenase (NAD(+))</fullName>
        <ecNumber evidence="9">1.1.1.391</ecNumber>
    </recommendedName>
    <alternativeName>
        <fullName evidence="10">NAD-dependent bile acid 3beta-dehydrogenase</fullName>
    </alternativeName>
</protein>
<dbReference type="FunFam" id="3.40.50.720:FF:000084">
    <property type="entry name" value="Short-chain dehydrogenase reductase"/>
    <property type="match status" value="1"/>
</dbReference>
<reference evidence="11" key="2">
    <citation type="submission" date="2021-09" db="EMBL/GenBank/DDBJ databases">
        <authorList>
            <person name="Gilroy R."/>
        </authorList>
    </citation>
    <scope>NUCLEOTIDE SEQUENCE</scope>
    <source>
        <strain evidence="11">ChiGjej6B6-11269</strain>
    </source>
</reference>
<evidence type="ECO:0000256" key="2">
    <source>
        <dbReference type="ARBA" id="ARBA00023002"/>
    </source>
</evidence>
<proteinExistence type="inferred from homology"/>
<comment type="catalytic activity">
    <reaction evidence="6">
        <text>3-oxochenodeoxycholate + NADH + H(+) = isochenodeoxycholate + NAD(+)</text>
        <dbReference type="Rhea" id="RHEA:47516"/>
        <dbReference type="ChEBI" id="CHEBI:15378"/>
        <dbReference type="ChEBI" id="CHEBI:57540"/>
        <dbReference type="ChEBI" id="CHEBI:57945"/>
        <dbReference type="ChEBI" id="CHEBI:87730"/>
        <dbReference type="ChEBI" id="CHEBI:87731"/>
    </reaction>
    <physiologicalReaction direction="left-to-right" evidence="6">
        <dbReference type="Rhea" id="RHEA:47517"/>
    </physiologicalReaction>
</comment>
<dbReference type="EC" id="1.1.1.391" evidence="9"/>
<dbReference type="InterPro" id="IPR036291">
    <property type="entry name" value="NAD(P)-bd_dom_sf"/>
</dbReference>
<evidence type="ECO:0000256" key="4">
    <source>
        <dbReference type="ARBA" id="ARBA00023221"/>
    </source>
</evidence>
<evidence type="ECO:0000313" key="12">
    <source>
        <dbReference type="Proteomes" id="UP000786989"/>
    </source>
</evidence>
<reference evidence="11" key="1">
    <citation type="journal article" date="2021" name="PeerJ">
        <title>Extensive microbial diversity within the chicken gut microbiome revealed by metagenomics and culture.</title>
        <authorList>
            <person name="Gilroy R."/>
            <person name="Ravi A."/>
            <person name="Getino M."/>
            <person name="Pursley I."/>
            <person name="Horton D.L."/>
            <person name="Alikhan N.F."/>
            <person name="Baker D."/>
            <person name="Gharbi K."/>
            <person name="Hall N."/>
            <person name="Watson M."/>
            <person name="Adriaenssens E.M."/>
            <person name="Foster-Nyarko E."/>
            <person name="Jarju S."/>
            <person name="Secka A."/>
            <person name="Antonio M."/>
            <person name="Oren A."/>
            <person name="Chaudhuri R.R."/>
            <person name="La Ragione R."/>
            <person name="Hildebrand F."/>
            <person name="Pallen M.J."/>
        </authorList>
    </citation>
    <scope>NUCLEOTIDE SEQUENCE</scope>
    <source>
        <strain evidence="11">ChiGjej6B6-11269</strain>
    </source>
</reference>
<evidence type="ECO:0000256" key="3">
    <source>
        <dbReference type="ARBA" id="ARBA00023098"/>
    </source>
</evidence>
<dbReference type="InterPro" id="IPR002347">
    <property type="entry name" value="SDR_fam"/>
</dbReference>
<dbReference type="GO" id="GO:0006633">
    <property type="term" value="P:fatty acid biosynthetic process"/>
    <property type="evidence" value="ECO:0007669"/>
    <property type="project" value="TreeGrafter"/>
</dbReference>
<dbReference type="PRINTS" id="PR00080">
    <property type="entry name" value="SDRFAMILY"/>
</dbReference>
<dbReference type="PRINTS" id="PR00081">
    <property type="entry name" value="GDHRDH"/>
</dbReference>
<dbReference type="Proteomes" id="UP000786989">
    <property type="component" value="Unassembled WGS sequence"/>
</dbReference>
<dbReference type="SUPFAM" id="SSF51735">
    <property type="entry name" value="NAD(P)-binding Rossmann-fold domains"/>
    <property type="match status" value="1"/>
</dbReference>
<dbReference type="GO" id="GO:0016616">
    <property type="term" value="F:oxidoreductase activity, acting on the CH-OH group of donors, NAD or NADP as acceptor"/>
    <property type="evidence" value="ECO:0007669"/>
    <property type="project" value="TreeGrafter"/>
</dbReference>
<name>A0A9D2UVI9_9ACTN</name>
<dbReference type="GO" id="GO:0008202">
    <property type="term" value="P:steroid metabolic process"/>
    <property type="evidence" value="ECO:0007669"/>
    <property type="project" value="UniProtKB-KW"/>
</dbReference>
<accession>A0A9D2UVI9</accession>
<evidence type="ECO:0000256" key="8">
    <source>
        <dbReference type="ARBA" id="ARBA00052953"/>
    </source>
</evidence>
<organism evidence="11 12">
    <name type="scientific">Slackia equolifaciens</name>
    <dbReference type="NCBI Taxonomy" id="498718"/>
    <lineage>
        <taxon>Bacteria</taxon>
        <taxon>Bacillati</taxon>
        <taxon>Actinomycetota</taxon>
        <taxon>Coriobacteriia</taxon>
        <taxon>Eggerthellales</taxon>
        <taxon>Eggerthellaceae</taxon>
        <taxon>Slackia</taxon>
    </lineage>
</organism>
<dbReference type="EMBL" id="DYWI01000033">
    <property type="protein sequence ID" value="HJF64881.1"/>
    <property type="molecule type" value="Genomic_DNA"/>
</dbReference>
<dbReference type="PROSITE" id="PS51257">
    <property type="entry name" value="PROKAR_LIPOPROTEIN"/>
    <property type="match status" value="1"/>
</dbReference>
<evidence type="ECO:0000256" key="10">
    <source>
        <dbReference type="ARBA" id="ARBA00081284"/>
    </source>
</evidence>
<comment type="catalytic activity">
    <reaction evidence="8">
        <text>3-oxo-5beta-cholan-24-oate + NADH + H(+) = isolithocholate + NAD(+)</text>
        <dbReference type="Rhea" id="RHEA:47508"/>
        <dbReference type="ChEBI" id="CHEBI:11867"/>
        <dbReference type="ChEBI" id="CHEBI:15378"/>
        <dbReference type="ChEBI" id="CHEBI:57540"/>
        <dbReference type="ChEBI" id="CHEBI:57945"/>
        <dbReference type="ChEBI" id="CHEBI:87728"/>
        <dbReference type="EC" id="1.1.1.391"/>
    </reaction>
    <physiologicalReaction direction="left-to-right" evidence="8">
        <dbReference type="Rhea" id="RHEA:47509"/>
    </physiologicalReaction>
</comment>
<comment type="caution">
    <text evidence="11">The sequence shown here is derived from an EMBL/GenBank/DDBJ whole genome shotgun (WGS) entry which is preliminary data.</text>
</comment>
<dbReference type="AlphaFoldDB" id="A0A9D2UVI9"/>
<evidence type="ECO:0000256" key="9">
    <source>
        <dbReference type="ARBA" id="ARBA00067031"/>
    </source>
</evidence>
<gene>
    <name evidence="11" type="ORF">K8U77_02020</name>
</gene>
<dbReference type="Pfam" id="PF13561">
    <property type="entry name" value="adh_short_C2"/>
    <property type="match status" value="1"/>
</dbReference>
<dbReference type="PANTHER" id="PTHR42760:SF133">
    <property type="entry name" value="3-OXOACYL-[ACYL-CARRIER-PROTEIN] REDUCTASE"/>
    <property type="match status" value="1"/>
</dbReference>
<dbReference type="Gene3D" id="3.40.50.720">
    <property type="entry name" value="NAD(P)-binding Rossmann-like Domain"/>
    <property type="match status" value="1"/>
</dbReference>
<dbReference type="GO" id="GO:0048038">
    <property type="term" value="F:quinone binding"/>
    <property type="evidence" value="ECO:0007669"/>
    <property type="project" value="TreeGrafter"/>
</dbReference>
<evidence type="ECO:0000256" key="6">
    <source>
        <dbReference type="ARBA" id="ARBA00050953"/>
    </source>
</evidence>
<evidence type="ECO:0000256" key="7">
    <source>
        <dbReference type="ARBA" id="ARBA00052497"/>
    </source>
</evidence>
<evidence type="ECO:0000256" key="1">
    <source>
        <dbReference type="ARBA" id="ARBA00006484"/>
    </source>
</evidence>
<dbReference type="PANTHER" id="PTHR42760">
    <property type="entry name" value="SHORT-CHAIN DEHYDROGENASES/REDUCTASES FAMILY MEMBER"/>
    <property type="match status" value="1"/>
</dbReference>
<sequence>MKNYFDLSGQVAIVTGCSGGLGVQMAKALASQGATIVPIARRQEKIDEVAADIAQEFGVPTFAVRCDVTDTQMVEEMVDKVLEKFGRIDILINNAGTGAVAPAEDITDEQFSHEMDIDLFGTFKVARAVAKKAMIPAGYGRIINIASMYGLVGNKVAGSSPYHAAKGGVVNLTRALAAEWTAKGINVNAICPGYFYTPLTKETLDSEFFQANARTMIPAERYGNEGELDTAVLFLSSPASSYVTGIMVPVDGGYTCM</sequence>
<keyword evidence="2" id="KW-0560">Oxidoreductase</keyword>
<comment type="catalytic activity">
    <reaction evidence="7">
        <text>7alpha,12alpha-dihydroxy-3-oxo-5beta-cholan-24-oate + NADH + H(+) = isocholate + NAD(+)</text>
        <dbReference type="Rhea" id="RHEA:47512"/>
        <dbReference type="ChEBI" id="CHEBI:15378"/>
        <dbReference type="ChEBI" id="CHEBI:57540"/>
        <dbReference type="ChEBI" id="CHEBI:57945"/>
        <dbReference type="ChEBI" id="CHEBI:87735"/>
        <dbReference type="ChEBI" id="CHEBI:87736"/>
    </reaction>
    <physiologicalReaction direction="left-to-right" evidence="7">
        <dbReference type="Rhea" id="RHEA:47513"/>
    </physiologicalReaction>
</comment>
<evidence type="ECO:0000256" key="5">
    <source>
        <dbReference type="ARBA" id="ARBA00050257"/>
    </source>
</evidence>
<comment type="catalytic activity">
    <reaction evidence="5">
        <text>12alpha-hydroxy-3-oxo-5beta-cholan-24-oate + NADH + H(+) = isodeoxycholate + NAD(+)</text>
        <dbReference type="Rhea" id="RHEA:47492"/>
        <dbReference type="ChEBI" id="CHEBI:15378"/>
        <dbReference type="ChEBI" id="CHEBI:57540"/>
        <dbReference type="ChEBI" id="CHEBI:57945"/>
        <dbReference type="ChEBI" id="CHEBI:87733"/>
        <dbReference type="ChEBI" id="CHEBI:87734"/>
    </reaction>
    <physiologicalReaction direction="left-to-right" evidence="5">
        <dbReference type="Rhea" id="RHEA:47493"/>
    </physiologicalReaction>
</comment>
<keyword evidence="4" id="KW-0753">Steroid metabolism</keyword>
<keyword evidence="3" id="KW-0443">Lipid metabolism</keyword>